<evidence type="ECO:0000259" key="1">
    <source>
        <dbReference type="PROSITE" id="PS51178"/>
    </source>
</evidence>
<evidence type="ECO:0000313" key="3">
    <source>
        <dbReference type="Proteomes" id="UP001165378"/>
    </source>
</evidence>
<evidence type="ECO:0000313" key="2">
    <source>
        <dbReference type="EMBL" id="MCF2528353.1"/>
    </source>
</evidence>
<sequence>MRRGVVFAGIFFGLLIPMALVLAALGYGVRGPAKERVPDVVGLRLDRAKRVLDQAGFPLTGSHDLLERESEQAFERRWKVCTQSPGAAKSVRAGTRVELGVVGLHQSCPE</sequence>
<accession>A0AA41PYP4</accession>
<dbReference type="Gene3D" id="3.30.10.20">
    <property type="match status" value="1"/>
</dbReference>
<gene>
    <name evidence="2" type="ORF">LZ495_14150</name>
</gene>
<proteinExistence type="predicted"/>
<dbReference type="PROSITE" id="PS51178">
    <property type="entry name" value="PASTA"/>
    <property type="match status" value="1"/>
</dbReference>
<comment type="caution">
    <text evidence="2">The sequence shown here is derived from an EMBL/GenBank/DDBJ whole genome shotgun (WGS) entry which is preliminary data.</text>
</comment>
<dbReference type="Proteomes" id="UP001165378">
    <property type="component" value="Unassembled WGS sequence"/>
</dbReference>
<organism evidence="2 3">
    <name type="scientific">Yinghuangia soli</name>
    <dbReference type="NCBI Taxonomy" id="2908204"/>
    <lineage>
        <taxon>Bacteria</taxon>
        <taxon>Bacillati</taxon>
        <taxon>Actinomycetota</taxon>
        <taxon>Actinomycetes</taxon>
        <taxon>Kitasatosporales</taxon>
        <taxon>Streptomycetaceae</taxon>
        <taxon>Yinghuangia</taxon>
    </lineage>
</organism>
<dbReference type="CDD" id="cd06577">
    <property type="entry name" value="PASTA_pknB"/>
    <property type="match status" value="1"/>
</dbReference>
<protein>
    <submittedName>
        <fullName evidence="2">PASTA domain-containing protein</fullName>
    </submittedName>
</protein>
<dbReference type="AlphaFoldDB" id="A0AA41PYP4"/>
<keyword evidence="3" id="KW-1185">Reference proteome</keyword>
<dbReference type="EMBL" id="JAKFHA010000006">
    <property type="protein sequence ID" value="MCF2528353.1"/>
    <property type="molecule type" value="Genomic_DNA"/>
</dbReference>
<feature type="domain" description="PASTA" evidence="1">
    <location>
        <begin position="31"/>
        <end position="103"/>
    </location>
</feature>
<name>A0AA41PYP4_9ACTN</name>
<dbReference type="Pfam" id="PF03793">
    <property type="entry name" value="PASTA"/>
    <property type="match status" value="1"/>
</dbReference>
<dbReference type="InterPro" id="IPR005543">
    <property type="entry name" value="PASTA_dom"/>
</dbReference>
<dbReference type="RefSeq" id="WP_235052512.1">
    <property type="nucleotide sequence ID" value="NZ_JAKFHA010000006.1"/>
</dbReference>
<reference evidence="2" key="1">
    <citation type="submission" date="2022-01" db="EMBL/GenBank/DDBJ databases">
        <title>Genome-Based Taxonomic Classification of the Phylum Actinobacteria.</title>
        <authorList>
            <person name="Gao Y."/>
        </authorList>
    </citation>
    <scope>NUCLEOTIDE SEQUENCE</scope>
    <source>
        <strain evidence="2">KLBMP 8922</strain>
    </source>
</reference>
<dbReference type="SMART" id="SM00740">
    <property type="entry name" value="PASTA"/>
    <property type="match status" value="1"/>
</dbReference>